<keyword evidence="2" id="KW-0132">Cell division</keyword>
<dbReference type="InterPro" id="IPR044554">
    <property type="entry name" value="ANAPC2"/>
</dbReference>
<dbReference type="Proteomes" id="UP001608902">
    <property type="component" value="Unassembled WGS sequence"/>
</dbReference>
<dbReference type="InterPro" id="IPR016158">
    <property type="entry name" value="Cullin_homology"/>
</dbReference>
<dbReference type="GO" id="GO:0051301">
    <property type="term" value="P:cell division"/>
    <property type="evidence" value="ECO:0007669"/>
    <property type="project" value="UniProtKB-KW"/>
</dbReference>
<dbReference type="Pfam" id="PF08672">
    <property type="entry name" value="ANAPC2"/>
    <property type="match status" value="1"/>
</dbReference>
<sequence>MKVRLMDRNSLSGDECEQSMIVVNAVEEFVTETIVPRFKLWVKKMSTVNRVTRTEMIHRALMVVVDSIKEKLDELNVSDVQFQRRTFRYAGSVLFTPEVCLEFSKLLEGALKFCYVIWESNEWIESHEKITAGVVNKLNQTSFITDVLFGEEFMSLGSSLIASSFVPACADILNELTRRTCTASPRRNVLKIMESNLKKLSEWSDLLHLHKAFTENYAFLKSCMEKSLIFHLIKQIYDIVIVEYPDSADVVDDLRTAMLNQNGYGRTEIVNILLEGIHKRLLHVGIGTTDILQGYANSVECLRRLDPTCVIMHRVCSVIRAYIKQRPDTVRCIITYITGPKRQELGEQLTQRKNVIVDEEELSGINDELVPGTDDNEEIMWWKWEPDPPDAEPGQSRRFRQNADVFNMLVSVYGSKELFVKEYRQLLAERLTKSWNRDPNFEHRYLELLKLRFSEGELQQCDVMLKDMRDSERIDRFVSKSLPFPISARIISSFFWPKIDDEKFKPPAALQAGLDAYRCAFESYKASRTLEWLTGVGCIEMDIECDGAAVSVVVPSTHAVVIMLFLQKESWSVDDITSELGMDKRNVRKYLDWWRNSGLLSIAQSDGSGSDVWQLVTTGLRLDRLRAEPEADEESSDDESGEDTAAVDALEQYWTYTRSFMASQEPIKPERLHTIFKMFSSPGQQGPSLDTVIAFLQRKVKLNLLSCTNGLYKVVKDSAPR</sequence>
<evidence type="ECO:0000256" key="6">
    <source>
        <dbReference type="PROSITE-ProRule" id="PRU00330"/>
    </source>
</evidence>
<evidence type="ECO:0000256" key="5">
    <source>
        <dbReference type="ARBA" id="ARBA00023306"/>
    </source>
</evidence>
<dbReference type="InterPro" id="IPR057975">
    <property type="entry name" value="TPR_ANAPC2"/>
</dbReference>
<keyword evidence="5" id="KW-0131">Cell cycle</keyword>
<name>A0ABD6ECD4_9BILA</name>
<dbReference type="PANTHER" id="PTHR45957:SF1">
    <property type="entry name" value="ANAPHASE-PROMOTING COMPLEX SUBUNIT 2"/>
    <property type="match status" value="1"/>
</dbReference>
<keyword evidence="3" id="KW-0498">Mitosis</keyword>
<protein>
    <recommendedName>
        <fullName evidence="1">Anaphase-promoting complex subunit 2</fullName>
    </recommendedName>
</protein>
<keyword evidence="9" id="KW-1185">Reference proteome</keyword>
<dbReference type="Gene3D" id="1.10.10.10">
    <property type="entry name" value="Winged helix-like DNA-binding domain superfamily/Winged helix DNA-binding domain"/>
    <property type="match status" value="1"/>
</dbReference>
<dbReference type="EMBL" id="JBGFUD010000199">
    <property type="protein sequence ID" value="MFH4973965.1"/>
    <property type="molecule type" value="Genomic_DNA"/>
</dbReference>
<keyword evidence="4" id="KW-0833">Ubl conjugation pathway</keyword>
<dbReference type="InterPro" id="IPR036317">
    <property type="entry name" value="Cullin_homology_sf"/>
</dbReference>
<dbReference type="Pfam" id="PF26557">
    <property type="entry name" value="Cullin_AB"/>
    <property type="match status" value="1"/>
</dbReference>
<dbReference type="Pfam" id="PF25773">
    <property type="entry name" value="TPR_ANAPC2"/>
    <property type="match status" value="1"/>
</dbReference>
<evidence type="ECO:0000313" key="8">
    <source>
        <dbReference type="EMBL" id="MFH4973965.1"/>
    </source>
</evidence>
<dbReference type="SMART" id="SM00182">
    <property type="entry name" value="CULLIN"/>
    <property type="match status" value="1"/>
</dbReference>
<organism evidence="8 9">
    <name type="scientific">Gnathostoma spinigerum</name>
    <dbReference type="NCBI Taxonomy" id="75299"/>
    <lineage>
        <taxon>Eukaryota</taxon>
        <taxon>Metazoa</taxon>
        <taxon>Ecdysozoa</taxon>
        <taxon>Nematoda</taxon>
        <taxon>Chromadorea</taxon>
        <taxon>Rhabditida</taxon>
        <taxon>Spirurina</taxon>
        <taxon>Gnathostomatomorpha</taxon>
        <taxon>Gnathostomatoidea</taxon>
        <taxon>Gnathostomatidae</taxon>
        <taxon>Gnathostoma</taxon>
    </lineage>
</organism>
<evidence type="ECO:0000256" key="4">
    <source>
        <dbReference type="ARBA" id="ARBA00022786"/>
    </source>
</evidence>
<evidence type="ECO:0000259" key="7">
    <source>
        <dbReference type="PROSITE" id="PS50069"/>
    </source>
</evidence>
<dbReference type="InterPro" id="IPR059120">
    <property type="entry name" value="Cullin-like_AB"/>
</dbReference>
<comment type="caution">
    <text evidence="8">The sequence shown here is derived from an EMBL/GenBank/DDBJ whole genome shotgun (WGS) entry which is preliminary data.</text>
</comment>
<dbReference type="SMART" id="SM01013">
    <property type="entry name" value="APC2"/>
    <property type="match status" value="1"/>
</dbReference>
<evidence type="ECO:0000256" key="2">
    <source>
        <dbReference type="ARBA" id="ARBA00022618"/>
    </source>
</evidence>
<dbReference type="InterPro" id="IPR036388">
    <property type="entry name" value="WH-like_DNA-bd_sf"/>
</dbReference>
<dbReference type="PANTHER" id="PTHR45957">
    <property type="entry name" value="ANAPHASE-PROMOTING COMPLEX SUBUNIT 2"/>
    <property type="match status" value="1"/>
</dbReference>
<evidence type="ECO:0000313" key="9">
    <source>
        <dbReference type="Proteomes" id="UP001608902"/>
    </source>
</evidence>
<dbReference type="PROSITE" id="PS50069">
    <property type="entry name" value="CULLIN_2"/>
    <property type="match status" value="1"/>
</dbReference>
<reference evidence="8 9" key="1">
    <citation type="submission" date="2024-08" db="EMBL/GenBank/DDBJ databases">
        <title>Gnathostoma spinigerum genome.</title>
        <authorList>
            <person name="Gonzalez-Bertolin B."/>
            <person name="Monzon S."/>
            <person name="Zaballos A."/>
            <person name="Jimenez P."/>
            <person name="Dekumyoy P."/>
            <person name="Varona S."/>
            <person name="Cuesta I."/>
            <person name="Sumanam S."/>
            <person name="Adisakwattana P."/>
            <person name="Gasser R.B."/>
            <person name="Hernandez-Gonzalez A."/>
            <person name="Young N.D."/>
            <person name="Perteguer M.J."/>
        </authorList>
    </citation>
    <scope>NUCLEOTIDE SEQUENCE [LARGE SCALE GENOMIC DNA]</scope>
    <source>
        <strain evidence="8">AL3</strain>
        <tissue evidence="8">Liver</tissue>
    </source>
</reference>
<evidence type="ECO:0000256" key="1">
    <source>
        <dbReference type="ARBA" id="ARBA00016068"/>
    </source>
</evidence>
<comment type="similarity">
    <text evidence="6">Belongs to the cullin family.</text>
</comment>
<evidence type="ECO:0000256" key="3">
    <source>
        <dbReference type="ARBA" id="ARBA00022776"/>
    </source>
</evidence>
<gene>
    <name evidence="8" type="ORF">AB6A40_000674</name>
</gene>
<proteinExistence type="inferred from homology"/>
<dbReference type="Gene3D" id="1.20.1310.10">
    <property type="entry name" value="Cullin Repeats"/>
    <property type="match status" value="1"/>
</dbReference>
<dbReference type="InterPro" id="IPR014786">
    <property type="entry name" value="ANAPC2_C"/>
</dbReference>
<dbReference type="AlphaFoldDB" id="A0ABD6ECD4"/>
<accession>A0ABD6ECD4</accession>
<feature type="domain" description="Cullin family profile" evidence="7">
    <location>
        <begin position="357"/>
        <end position="595"/>
    </location>
</feature>
<dbReference type="SUPFAM" id="SSF75632">
    <property type="entry name" value="Cullin homology domain"/>
    <property type="match status" value="1"/>
</dbReference>
<dbReference type="Gene3D" id="3.30.230.130">
    <property type="entry name" value="Cullin, Chain C, Domain 2"/>
    <property type="match status" value="1"/>
</dbReference>